<accession>A0A075FZC1</accession>
<dbReference type="EMBL" id="KF900486">
    <property type="protein sequence ID" value="AIE96693.1"/>
    <property type="molecule type" value="Genomic_DNA"/>
</dbReference>
<name>A0A075FZC1_9EURY</name>
<proteinExistence type="predicted"/>
<reference evidence="1" key="1">
    <citation type="journal article" date="2014" name="Genome Biol. Evol.">
        <title>Pangenome evidence for extensive interdomain horizontal transfer affecting lineage core and shell genes in uncultured planktonic thaumarchaeota and euryarchaeota.</title>
        <authorList>
            <person name="Deschamps P."/>
            <person name="Zivanovic Y."/>
            <person name="Moreira D."/>
            <person name="Rodriguez-Valera F."/>
            <person name="Lopez-Garcia P."/>
        </authorList>
    </citation>
    <scope>NUCLEOTIDE SEQUENCE</scope>
</reference>
<organism evidence="1">
    <name type="scientific">uncultured marine group II/III euryarchaeote AD1000_86_F07</name>
    <dbReference type="NCBI Taxonomy" id="1457816"/>
    <lineage>
        <taxon>Archaea</taxon>
        <taxon>Methanobacteriati</taxon>
        <taxon>Methanobacteriota</taxon>
        <taxon>environmental samples</taxon>
    </lineage>
</organism>
<protein>
    <submittedName>
        <fullName evidence="1">Uncharacterized protein</fullName>
    </submittedName>
</protein>
<dbReference type="AlphaFoldDB" id="A0A075FZC1"/>
<evidence type="ECO:0000313" key="1">
    <source>
        <dbReference type="EMBL" id="AIE96693.1"/>
    </source>
</evidence>
<sequence length="113" mass="12004">MSPLESGSQPLGGGLSITPIQLLSDLFHSIVNSISRSMNAVGADRSSFVIPTGHPAVSSVQGTNGTLVRLVSRAGPYRLPMTSRAQTTPTTAGRTERMRTIMRITSYLCHCST</sequence>